<reference evidence="5" key="1">
    <citation type="submission" date="2025-08" db="UniProtKB">
        <authorList>
            <consortium name="Ensembl"/>
        </authorList>
    </citation>
    <scope>IDENTIFICATION</scope>
</reference>
<evidence type="ECO:0000313" key="6">
    <source>
        <dbReference type="Proteomes" id="UP000694389"/>
    </source>
</evidence>
<feature type="chain" id="PRO_5035725397" description="Ig-like domain-containing protein" evidence="3">
    <location>
        <begin position="27"/>
        <end position="377"/>
    </location>
</feature>
<evidence type="ECO:0000259" key="4">
    <source>
        <dbReference type="PROSITE" id="PS50835"/>
    </source>
</evidence>
<evidence type="ECO:0000256" key="2">
    <source>
        <dbReference type="SAM" id="Phobius"/>
    </source>
</evidence>
<dbReference type="Ensembl" id="ENSDLAT00005057744.2">
    <property type="protein sequence ID" value="ENSDLAP00005054345.2"/>
    <property type="gene ID" value="ENSDLAG00005005295.2"/>
</dbReference>
<keyword evidence="6" id="KW-1185">Reference proteome</keyword>
<keyword evidence="1" id="KW-0393">Immunoglobulin domain</keyword>
<dbReference type="InterPro" id="IPR003599">
    <property type="entry name" value="Ig_sub"/>
</dbReference>
<proteinExistence type="predicted"/>
<evidence type="ECO:0000313" key="5">
    <source>
        <dbReference type="Ensembl" id="ENSDLAP00005054345.2"/>
    </source>
</evidence>
<sequence>MGTMFLFDIFLVVFFINFLHDFHVNASGCDENCAEKPVFSPSRLVVKFGDPSSTMCTVCEQCTTAFGLVSSSGENTENGTTITWQADSVTEWELPLLCYYEKYINDPNQEFDQCCTPLHVTVYKPPDNVSISFVNHTGPMYEGRQYTLQCTVQDVAPVENLTVTFYRGQTVLGQLQSNYHTRRKPMTEIFTLNISPSKYDDGVQYWCEAKLELGPEGPQPPSVVKSQNITAAVYYKPQLQVSSPPELITVLEGDSLKLDCSAVGNPSPSYSWTLPSNSQPPSTDSVLTINSTTSEDKGLYSCYVSNKEGYLTLEFNVNVKVSYIGYFILLGVIVVAVIVIIMVLLYIHYHRKYRMGQYNLKDVFRLHARHSAVPITE</sequence>
<dbReference type="GO" id="GO:0007155">
    <property type="term" value="P:cell adhesion"/>
    <property type="evidence" value="ECO:0007669"/>
    <property type="project" value="InterPro"/>
</dbReference>
<feature type="domain" description="Ig-like" evidence="4">
    <location>
        <begin position="126"/>
        <end position="230"/>
    </location>
</feature>
<dbReference type="Pfam" id="PF00047">
    <property type="entry name" value="ig"/>
    <property type="match status" value="1"/>
</dbReference>
<dbReference type="SUPFAM" id="SSF48726">
    <property type="entry name" value="Immunoglobulin"/>
    <property type="match status" value="2"/>
</dbReference>
<dbReference type="SMART" id="SM00409">
    <property type="entry name" value="IG"/>
    <property type="match status" value="2"/>
</dbReference>
<evidence type="ECO:0000256" key="3">
    <source>
        <dbReference type="SAM" id="SignalP"/>
    </source>
</evidence>
<evidence type="ECO:0000256" key="1">
    <source>
        <dbReference type="ARBA" id="ARBA00023319"/>
    </source>
</evidence>
<dbReference type="InterPro" id="IPR007110">
    <property type="entry name" value="Ig-like_dom"/>
</dbReference>
<name>A0A8C4ICM3_DICLA</name>
<dbReference type="GeneTree" id="ENSGT00940000159005"/>
<dbReference type="PANTHER" id="PTHR13771">
    <property type="entry name" value="INTERCELLULAR ADHESION MOLECULE"/>
    <property type="match status" value="1"/>
</dbReference>
<protein>
    <recommendedName>
        <fullName evidence="4">Ig-like domain-containing protein</fullName>
    </recommendedName>
</protein>
<dbReference type="PANTHER" id="PTHR13771:SF9">
    <property type="entry name" value="INTERCELLULAR ADHESION MOLECULE 5"/>
    <property type="match status" value="1"/>
</dbReference>
<feature type="transmembrane region" description="Helical" evidence="2">
    <location>
        <begin position="323"/>
        <end position="347"/>
    </location>
</feature>
<dbReference type="PROSITE" id="PS50835">
    <property type="entry name" value="IG_LIKE"/>
    <property type="match status" value="2"/>
</dbReference>
<accession>A0A8C4ICM3</accession>
<dbReference type="Pfam" id="PF13927">
    <property type="entry name" value="Ig_3"/>
    <property type="match status" value="1"/>
</dbReference>
<dbReference type="Gene3D" id="2.60.40.10">
    <property type="entry name" value="Immunoglobulins"/>
    <property type="match status" value="3"/>
</dbReference>
<dbReference type="InterPro" id="IPR013151">
    <property type="entry name" value="Immunoglobulin_dom"/>
</dbReference>
<feature type="signal peptide" evidence="3">
    <location>
        <begin position="1"/>
        <end position="26"/>
    </location>
</feature>
<keyword evidence="2" id="KW-0472">Membrane</keyword>
<dbReference type="InterPro" id="IPR003598">
    <property type="entry name" value="Ig_sub2"/>
</dbReference>
<reference evidence="5" key="2">
    <citation type="submission" date="2025-09" db="UniProtKB">
        <authorList>
            <consortium name="Ensembl"/>
        </authorList>
    </citation>
    <scope>IDENTIFICATION</scope>
</reference>
<keyword evidence="2" id="KW-1133">Transmembrane helix</keyword>
<dbReference type="AlphaFoldDB" id="A0A8C4ICM3"/>
<dbReference type="SMART" id="SM00408">
    <property type="entry name" value="IGc2"/>
    <property type="match status" value="2"/>
</dbReference>
<dbReference type="InterPro" id="IPR047012">
    <property type="entry name" value="ICAM_VCAM"/>
</dbReference>
<keyword evidence="2" id="KW-0812">Transmembrane</keyword>
<keyword evidence="3" id="KW-0732">Signal</keyword>
<organism evidence="5 6">
    <name type="scientific">Dicentrarchus labrax</name>
    <name type="common">European seabass</name>
    <name type="synonym">Morone labrax</name>
    <dbReference type="NCBI Taxonomy" id="13489"/>
    <lineage>
        <taxon>Eukaryota</taxon>
        <taxon>Metazoa</taxon>
        <taxon>Chordata</taxon>
        <taxon>Craniata</taxon>
        <taxon>Vertebrata</taxon>
        <taxon>Euteleostomi</taxon>
        <taxon>Actinopterygii</taxon>
        <taxon>Neopterygii</taxon>
        <taxon>Teleostei</taxon>
        <taxon>Neoteleostei</taxon>
        <taxon>Acanthomorphata</taxon>
        <taxon>Eupercaria</taxon>
        <taxon>Moronidae</taxon>
        <taxon>Dicentrarchus</taxon>
    </lineage>
</organism>
<dbReference type="GO" id="GO:0005178">
    <property type="term" value="F:integrin binding"/>
    <property type="evidence" value="ECO:0007669"/>
    <property type="project" value="InterPro"/>
</dbReference>
<dbReference type="InterPro" id="IPR013783">
    <property type="entry name" value="Ig-like_fold"/>
</dbReference>
<dbReference type="InterPro" id="IPR036179">
    <property type="entry name" value="Ig-like_dom_sf"/>
</dbReference>
<dbReference type="Proteomes" id="UP000694389">
    <property type="component" value="Unassembled WGS sequence"/>
</dbReference>
<feature type="domain" description="Ig-like" evidence="4">
    <location>
        <begin position="237"/>
        <end position="318"/>
    </location>
</feature>